<dbReference type="Pfam" id="PF21213">
    <property type="entry name" value="WHD_PriA"/>
    <property type="match status" value="1"/>
</dbReference>
<dbReference type="Pfam" id="PF18074">
    <property type="entry name" value="PriA_C"/>
    <property type="match status" value="1"/>
</dbReference>
<dbReference type="InterPro" id="IPR041222">
    <property type="entry name" value="PriA_3primeBD"/>
</dbReference>
<keyword evidence="4 11" id="KW-0547">Nucleotide-binding</keyword>
<dbReference type="PROSITE" id="PS51192">
    <property type="entry name" value="HELICASE_ATP_BIND_1"/>
    <property type="match status" value="1"/>
</dbReference>
<evidence type="ECO:0000256" key="4">
    <source>
        <dbReference type="ARBA" id="ARBA00022741"/>
    </source>
</evidence>
<dbReference type="EMBL" id="BMDY01000016">
    <property type="protein sequence ID" value="GGB11546.1"/>
    <property type="molecule type" value="Genomic_DNA"/>
</dbReference>
<feature type="domain" description="Helicase C-terminal" evidence="13">
    <location>
        <begin position="472"/>
        <end position="629"/>
    </location>
</feature>
<comment type="similarity">
    <text evidence="11">Belongs to the helicase family. PriA subfamily.</text>
</comment>
<keyword evidence="7 11" id="KW-0862">Zinc</keyword>
<dbReference type="SMART" id="SM00490">
    <property type="entry name" value="HELICc"/>
    <property type="match status" value="1"/>
</dbReference>
<dbReference type="CDD" id="cd17929">
    <property type="entry name" value="DEXHc_priA"/>
    <property type="match status" value="1"/>
</dbReference>
<keyword evidence="15" id="KW-1185">Reference proteome</keyword>
<sequence length="732" mass="81717">MSIVRVALAIPLRRLFDYSVPQGATLPVIGSRVKVPFAKGEKVGLVVEHPSSSDVAEDKLKPFSESLDQTPLLPDSLFNLLNWASSYYHHSLGDVISQALPALLRKGEPARPKAIEAWRISETAMPINLDDYKRAPKQGVVLASLQQHSPLTEQQCKQQDLSRSAIKTLHDKGIIEKITIHPQAQLWASEDTNKQAPLQLNAEQAIAVAAINQHLGQFQAFLIEGITGSGKTEVYLNVIAEALARGTQALVLVPEIGLTPQTLARFSERFKVPVFAIHSGLNDNERLSAWLKAKRGEAGIIIGTRSAVFTPLAKPGVIIIDEEHDSSFKQQDSFRYHARDLAIVRGRMEKIPVVMGSATPSLESLQNALSGRYAHLSLKQRAGNALQAEQQLLDIRQQPLNSGLSPALIKAMRQELKAGRQVMLFLNRRGYAPALLCHECGHVCECERCEAYFTYHQQPRHLACHHCGSQKAVPQQCSQCGSTNLVTTGLGTEQLEEALLSIFPDYQVARIDRDSTRRKGSLEQLLDDIHQHRYQILLGTQMLAKGHHFPNVTLVALLDIDHALFCSDFRAPERLAQLYVQVAGRAGRANLLGKVILQSHHPEHELLQDLINNGYQHFARFALNERRDTELPPFSFQALFRFESVDGNAVQELSQQVYQLAQPLQQAGTWVFPPSPAPQARRAGKFRMQLLIQAEQRAPLHQLVHQLLPQLEAQKLSRKVRWSLDIDPYDMQ</sequence>
<evidence type="ECO:0000259" key="12">
    <source>
        <dbReference type="PROSITE" id="PS51192"/>
    </source>
</evidence>
<dbReference type="PANTHER" id="PTHR30580:SF0">
    <property type="entry name" value="PRIMOSOMAL PROTEIN N"/>
    <property type="match status" value="1"/>
</dbReference>
<dbReference type="InterPro" id="IPR027417">
    <property type="entry name" value="P-loop_NTPase"/>
</dbReference>
<dbReference type="PROSITE" id="PS51194">
    <property type="entry name" value="HELICASE_CTER"/>
    <property type="match status" value="1"/>
</dbReference>
<dbReference type="InterPro" id="IPR014001">
    <property type="entry name" value="Helicase_ATP-bd"/>
</dbReference>
<dbReference type="Gene3D" id="3.40.50.300">
    <property type="entry name" value="P-loop containing nucleotide triphosphate hydrolases"/>
    <property type="match status" value="2"/>
</dbReference>
<dbReference type="Pfam" id="PF00270">
    <property type="entry name" value="DEAD"/>
    <property type="match status" value="1"/>
</dbReference>
<evidence type="ECO:0000259" key="13">
    <source>
        <dbReference type="PROSITE" id="PS51194"/>
    </source>
</evidence>
<proteinExistence type="inferred from homology"/>
<evidence type="ECO:0000256" key="11">
    <source>
        <dbReference type="HAMAP-Rule" id="MF_00983"/>
    </source>
</evidence>
<dbReference type="InterPro" id="IPR042115">
    <property type="entry name" value="PriA_3primeBD_sf"/>
</dbReference>
<evidence type="ECO:0000256" key="1">
    <source>
        <dbReference type="ARBA" id="ARBA00022515"/>
    </source>
</evidence>
<dbReference type="SUPFAM" id="SSF52540">
    <property type="entry name" value="P-loop containing nucleoside triphosphate hydrolases"/>
    <property type="match status" value="2"/>
</dbReference>
<feature type="binding site" evidence="11">
    <location>
        <position position="437"/>
    </location>
    <ligand>
        <name>Zn(2+)</name>
        <dbReference type="ChEBI" id="CHEBI:29105"/>
        <label>1</label>
    </ligand>
</feature>
<comment type="cofactor">
    <cofactor evidence="11">
        <name>Zn(2+)</name>
        <dbReference type="ChEBI" id="CHEBI:29105"/>
    </cofactor>
    <text evidence="11">Binds 2 zinc ions per subunit.</text>
</comment>
<keyword evidence="5 11" id="KW-0378">Hydrolase</keyword>
<dbReference type="InterPro" id="IPR005259">
    <property type="entry name" value="PriA"/>
</dbReference>
<keyword evidence="8 11" id="KW-0067">ATP-binding</keyword>
<dbReference type="Gene3D" id="3.40.1440.60">
    <property type="entry name" value="PriA, 3(prime) DNA-binding domain"/>
    <property type="match status" value="1"/>
</dbReference>
<reference evidence="15" key="1">
    <citation type="journal article" date="2019" name="Int. J. Syst. Evol. Microbiol.">
        <title>The Global Catalogue of Microorganisms (GCM) 10K type strain sequencing project: providing services to taxonomists for standard genome sequencing and annotation.</title>
        <authorList>
            <consortium name="The Broad Institute Genomics Platform"/>
            <consortium name="The Broad Institute Genome Sequencing Center for Infectious Disease"/>
            <person name="Wu L."/>
            <person name="Ma J."/>
        </authorList>
    </citation>
    <scope>NUCLEOTIDE SEQUENCE [LARGE SCALE GENOMIC DNA]</scope>
    <source>
        <strain evidence="15">CGMCC 1.10131</strain>
    </source>
</reference>
<feature type="binding site" evidence="11">
    <location>
        <position position="446"/>
    </location>
    <ligand>
        <name>Zn(2+)</name>
        <dbReference type="ChEBI" id="CHEBI:29105"/>
        <label>2</label>
    </ligand>
</feature>
<evidence type="ECO:0000256" key="7">
    <source>
        <dbReference type="ARBA" id="ARBA00022833"/>
    </source>
</evidence>
<feature type="binding site" evidence="11">
    <location>
        <position position="467"/>
    </location>
    <ligand>
        <name>Zn(2+)</name>
        <dbReference type="ChEBI" id="CHEBI:29105"/>
        <label>2</label>
    </ligand>
</feature>
<gene>
    <name evidence="11 14" type="primary">priA</name>
    <name evidence="14" type="ORF">GCM10007414_26300</name>
</gene>
<accession>A0ABQ1I4V7</accession>
<feature type="binding site" evidence="11">
    <location>
        <position position="477"/>
    </location>
    <ligand>
        <name>Zn(2+)</name>
        <dbReference type="ChEBI" id="CHEBI:29105"/>
        <label>1</label>
    </ligand>
</feature>
<comment type="catalytic activity">
    <reaction evidence="11">
        <text>Couples ATP hydrolysis with the unwinding of duplex DNA by translocating in the 3'-5' direction.</text>
        <dbReference type="EC" id="5.6.2.4"/>
    </reaction>
</comment>
<feature type="binding site" evidence="11">
    <location>
        <position position="449"/>
    </location>
    <ligand>
        <name>Zn(2+)</name>
        <dbReference type="ChEBI" id="CHEBI:29105"/>
        <label>2</label>
    </ligand>
</feature>
<name>A0ABQ1I4V7_9ALTE</name>
<dbReference type="InterPro" id="IPR001650">
    <property type="entry name" value="Helicase_C-like"/>
</dbReference>
<evidence type="ECO:0000256" key="9">
    <source>
        <dbReference type="ARBA" id="ARBA00023125"/>
    </source>
</evidence>
<evidence type="ECO:0000256" key="2">
    <source>
        <dbReference type="ARBA" id="ARBA00022705"/>
    </source>
</evidence>
<comment type="function">
    <text evidence="11">Initiates the restart of stalled replication forks, which reloads the replicative helicase on sites other than the origin of replication. Recognizes and binds to abandoned replication forks and remodels them to uncover a helicase loading site. Promotes assembly of the primosome at these replication forks.</text>
</comment>
<evidence type="ECO:0000256" key="8">
    <source>
        <dbReference type="ARBA" id="ARBA00022840"/>
    </source>
</evidence>
<keyword evidence="1 11" id="KW-0639">Primosome</keyword>
<evidence type="ECO:0000256" key="5">
    <source>
        <dbReference type="ARBA" id="ARBA00022801"/>
    </source>
</evidence>
<protein>
    <recommendedName>
        <fullName evidence="11">Replication restart protein PriA</fullName>
    </recommendedName>
    <alternativeName>
        <fullName evidence="11">ATP-dependent DNA helicase PriA</fullName>
        <ecNumber evidence="11">5.6.2.4</ecNumber>
    </alternativeName>
    <alternativeName>
        <fullName evidence="11">DNA 3'-5' helicase PriA</fullName>
    </alternativeName>
</protein>
<keyword evidence="3 11" id="KW-0479">Metal-binding</keyword>
<dbReference type="NCBIfam" id="NF004067">
    <property type="entry name" value="PRK05580.1-4"/>
    <property type="match status" value="1"/>
</dbReference>
<evidence type="ECO:0000313" key="14">
    <source>
        <dbReference type="EMBL" id="GGB11546.1"/>
    </source>
</evidence>
<comment type="subunit">
    <text evidence="11">Component of the replication restart primosome.</text>
</comment>
<dbReference type="RefSeq" id="WP_055733875.1">
    <property type="nucleotide sequence ID" value="NZ_BMDY01000016.1"/>
</dbReference>
<dbReference type="SMART" id="SM00487">
    <property type="entry name" value="DEXDc"/>
    <property type="match status" value="1"/>
</dbReference>
<evidence type="ECO:0000256" key="6">
    <source>
        <dbReference type="ARBA" id="ARBA00022806"/>
    </source>
</evidence>
<organism evidence="14 15">
    <name type="scientific">Agarivorans gilvus</name>
    <dbReference type="NCBI Taxonomy" id="680279"/>
    <lineage>
        <taxon>Bacteria</taxon>
        <taxon>Pseudomonadati</taxon>
        <taxon>Pseudomonadota</taxon>
        <taxon>Gammaproteobacteria</taxon>
        <taxon>Alteromonadales</taxon>
        <taxon>Alteromonadaceae</taxon>
        <taxon>Agarivorans</taxon>
    </lineage>
</organism>
<dbReference type="HAMAP" id="MF_00983">
    <property type="entry name" value="PriA"/>
    <property type="match status" value="1"/>
</dbReference>
<evidence type="ECO:0000313" key="15">
    <source>
        <dbReference type="Proteomes" id="UP000651977"/>
    </source>
</evidence>
<keyword evidence="10 11" id="KW-0413">Isomerase</keyword>
<comment type="catalytic activity">
    <reaction evidence="11">
        <text>ATP + H2O = ADP + phosphate + H(+)</text>
        <dbReference type="Rhea" id="RHEA:13065"/>
        <dbReference type="ChEBI" id="CHEBI:15377"/>
        <dbReference type="ChEBI" id="CHEBI:15378"/>
        <dbReference type="ChEBI" id="CHEBI:30616"/>
        <dbReference type="ChEBI" id="CHEBI:43474"/>
        <dbReference type="ChEBI" id="CHEBI:456216"/>
        <dbReference type="EC" id="5.6.2.4"/>
    </reaction>
</comment>
<evidence type="ECO:0000256" key="10">
    <source>
        <dbReference type="ARBA" id="ARBA00023235"/>
    </source>
</evidence>
<keyword evidence="6 11" id="KW-0347">Helicase</keyword>
<dbReference type="Pfam" id="PF00271">
    <property type="entry name" value="Helicase_C"/>
    <property type="match status" value="1"/>
</dbReference>
<keyword evidence="2 11" id="KW-0235">DNA replication</keyword>
<feature type="binding site" evidence="11">
    <location>
        <position position="440"/>
    </location>
    <ligand>
        <name>Zn(2+)</name>
        <dbReference type="ChEBI" id="CHEBI:29105"/>
        <label>1</label>
    </ligand>
</feature>
<feature type="binding site" evidence="11">
    <location>
        <position position="464"/>
    </location>
    <ligand>
        <name>Zn(2+)</name>
        <dbReference type="ChEBI" id="CHEBI:29105"/>
        <label>2</label>
    </ligand>
</feature>
<dbReference type="InterPro" id="IPR048949">
    <property type="entry name" value="WHD_PriA"/>
</dbReference>
<dbReference type="Proteomes" id="UP000651977">
    <property type="component" value="Unassembled WGS sequence"/>
</dbReference>
<evidence type="ECO:0000256" key="3">
    <source>
        <dbReference type="ARBA" id="ARBA00022723"/>
    </source>
</evidence>
<dbReference type="InterPro" id="IPR040498">
    <property type="entry name" value="PriA_CRR"/>
</dbReference>
<dbReference type="Pfam" id="PF18319">
    <property type="entry name" value="Zn_ribbon_PriA"/>
    <property type="match status" value="1"/>
</dbReference>
<comment type="caution">
    <text evidence="14">The sequence shown here is derived from an EMBL/GenBank/DDBJ whole genome shotgun (WGS) entry which is preliminary data.</text>
</comment>
<dbReference type="CDD" id="cd18804">
    <property type="entry name" value="SF2_C_priA"/>
    <property type="match status" value="1"/>
</dbReference>
<dbReference type="InterPro" id="IPR011545">
    <property type="entry name" value="DEAD/DEAH_box_helicase_dom"/>
</dbReference>
<feature type="domain" description="Helicase ATP-binding" evidence="12">
    <location>
        <begin position="212"/>
        <end position="378"/>
    </location>
</feature>
<dbReference type="PANTHER" id="PTHR30580">
    <property type="entry name" value="PRIMOSOMAL PROTEIN N"/>
    <property type="match status" value="1"/>
</dbReference>
<keyword evidence="9 11" id="KW-0238">DNA-binding</keyword>
<dbReference type="Pfam" id="PF17764">
    <property type="entry name" value="PriA_3primeBD"/>
    <property type="match status" value="1"/>
</dbReference>
<feature type="binding site" evidence="11">
    <location>
        <position position="480"/>
    </location>
    <ligand>
        <name>Zn(2+)</name>
        <dbReference type="ChEBI" id="CHEBI:29105"/>
        <label>1</label>
    </ligand>
</feature>
<dbReference type="EC" id="5.6.2.4" evidence="11"/>
<dbReference type="NCBIfam" id="TIGR00595">
    <property type="entry name" value="priA"/>
    <property type="match status" value="1"/>
</dbReference>
<dbReference type="InterPro" id="IPR041236">
    <property type="entry name" value="PriA_C"/>
</dbReference>
<dbReference type="NCBIfam" id="NF004065">
    <property type="entry name" value="PRK05580.1-1"/>
    <property type="match status" value="1"/>
</dbReference>